<dbReference type="SUPFAM" id="SSF52096">
    <property type="entry name" value="ClpP/crotonase"/>
    <property type="match status" value="1"/>
</dbReference>
<dbReference type="EMBL" id="CP056041">
    <property type="protein sequence ID" value="QKZ23636.1"/>
    <property type="molecule type" value="Genomic_DNA"/>
</dbReference>
<protein>
    <submittedName>
        <fullName evidence="3">Enoyl-CoA hydratase/isomerase family protein</fullName>
    </submittedName>
</protein>
<dbReference type="GO" id="GO:0016853">
    <property type="term" value="F:isomerase activity"/>
    <property type="evidence" value="ECO:0007669"/>
    <property type="project" value="UniProtKB-KW"/>
</dbReference>
<dbReference type="PANTHER" id="PTHR43459">
    <property type="entry name" value="ENOYL-COA HYDRATASE"/>
    <property type="match status" value="1"/>
</dbReference>
<dbReference type="InterPro" id="IPR018376">
    <property type="entry name" value="Enoyl-CoA_hyd/isom_CS"/>
</dbReference>
<reference evidence="3 4" key="1">
    <citation type="submission" date="2020-06" db="EMBL/GenBank/DDBJ databases">
        <title>Genome mining for natural products.</title>
        <authorList>
            <person name="Zhang B."/>
            <person name="Shi J."/>
            <person name="Ge H."/>
        </authorList>
    </citation>
    <scope>NUCLEOTIDE SEQUENCE [LARGE SCALE GENOMIC DNA]</scope>
    <source>
        <strain evidence="3 4">NA02069</strain>
    </source>
</reference>
<dbReference type="CDD" id="cd06558">
    <property type="entry name" value="crotonase-like"/>
    <property type="match status" value="1"/>
</dbReference>
<keyword evidence="3" id="KW-0413">Isomerase</keyword>
<dbReference type="Pfam" id="PF00378">
    <property type="entry name" value="ECH_1"/>
    <property type="match status" value="1"/>
</dbReference>
<organism evidence="3 4">
    <name type="scientific">Streptomyces chartreusis</name>
    <dbReference type="NCBI Taxonomy" id="1969"/>
    <lineage>
        <taxon>Bacteria</taxon>
        <taxon>Bacillati</taxon>
        <taxon>Actinomycetota</taxon>
        <taxon>Actinomycetes</taxon>
        <taxon>Kitasatosporales</taxon>
        <taxon>Streptomycetaceae</taxon>
        <taxon>Streptomyces</taxon>
    </lineage>
</organism>
<name>A0A7H8TJD8_STRCX</name>
<dbReference type="Gene3D" id="1.10.12.10">
    <property type="entry name" value="Lyase 2-enoyl-coa Hydratase, Chain A, domain 2"/>
    <property type="match status" value="1"/>
</dbReference>
<dbReference type="Proteomes" id="UP000509418">
    <property type="component" value="Chromosome"/>
</dbReference>
<dbReference type="InterPro" id="IPR029045">
    <property type="entry name" value="ClpP/crotonase-like_dom_sf"/>
</dbReference>
<proteinExistence type="inferred from homology"/>
<comment type="similarity">
    <text evidence="1 2">Belongs to the enoyl-CoA hydratase/isomerase family.</text>
</comment>
<evidence type="ECO:0000256" key="2">
    <source>
        <dbReference type="RuleBase" id="RU003707"/>
    </source>
</evidence>
<evidence type="ECO:0000256" key="1">
    <source>
        <dbReference type="ARBA" id="ARBA00005254"/>
    </source>
</evidence>
<gene>
    <name evidence="3" type="ORF">HUT05_43530</name>
</gene>
<dbReference type="InterPro" id="IPR001753">
    <property type="entry name" value="Enoyl-CoA_hydra/iso"/>
</dbReference>
<dbReference type="InterPro" id="IPR014748">
    <property type="entry name" value="Enoyl-CoA_hydra_C"/>
</dbReference>
<sequence>MSTNTAAGTGARKEARPGVGYTLDGNVAVIELRRPSAGNALDVTLRHGLFAALRRVRSDGEQVRSVLLTAQGRHFCFGQDLKEHAQALEDKSGSAFAIVRGEYNPLVEELHDLKQPVVAAIEGACVGAGLGLALCADLRVAAERARFSTAFTGIGLAADSGLSGALVDAVGASRAAELMLLGDRFDTESAQRWGLVHRVVPDGFAAAEGLSLARRLAAGPTAAYAEVKALLRSAGGASLTNVLEREAAAQERLGRTEDHHSAVHAFLAARQPSFTGR</sequence>
<accession>A0A7H8TJD8</accession>
<dbReference type="AlphaFoldDB" id="A0A7H8TJD8"/>
<keyword evidence="4" id="KW-1185">Reference proteome</keyword>
<evidence type="ECO:0000313" key="3">
    <source>
        <dbReference type="EMBL" id="QKZ23636.1"/>
    </source>
</evidence>
<dbReference type="PROSITE" id="PS00166">
    <property type="entry name" value="ENOYL_COA_HYDRATASE"/>
    <property type="match status" value="1"/>
</dbReference>
<dbReference type="Gene3D" id="3.90.226.10">
    <property type="entry name" value="2-enoyl-CoA Hydratase, Chain A, domain 1"/>
    <property type="match status" value="1"/>
</dbReference>
<evidence type="ECO:0000313" key="4">
    <source>
        <dbReference type="Proteomes" id="UP000509418"/>
    </source>
</evidence>
<dbReference type="RefSeq" id="WP_176578318.1">
    <property type="nucleotide sequence ID" value="NZ_CP056041.1"/>
</dbReference>
<dbReference type="PANTHER" id="PTHR43459:SF1">
    <property type="entry name" value="EG:BACN32G11.4 PROTEIN"/>
    <property type="match status" value="1"/>
</dbReference>